<dbReference type="RefSeq" id="WP_150117644.1">
    <property type="nucleotide sequence ID" value="NZ_LCYG01000051.1"/>
</dbReference>
<protein>
    <submittedName>
        <fullName evidence="1">Uncharacterized protein</fullName>
    </submittedName>
</protein>
<name>A0A0H1R9X1_9HYPH</name>
<organism evidence="1 2">
    <name type="scientific">Microvirga vignae</name>
    <dbReference type="NCBI Taxonomy" id="1225564"/>
    <lineage>
        <taxon>Bacteria</taxon>
        <taxon>Pseudomonadati</taxon>
        <taxon>Pseudomonadota</taxon>
        <taxon>Alphaproteobacteria</taxon>
        <taxon>Hyphomicrobiales</taxon>
        <taxon>Methylobacteriaceae</taxon>
        <taxon>Microvirga</taxon>
    </lineage>
</organism>
<gene>
    <name evidence="1" type="ORF">AA309_18965</name>
</gene>
<proteinExistence type="predicted"/>
<evidence type="ECO:0000313" key="2">
    <source>
        <dbReference type="Proteomes" id="UP000035489"/>
    </source>
</evidence>
<dbReference type="PATRIC" id="fig|1225564.3.peg.5073"/>
<dbReference type="AlphaFoldDB" id="A0A0H1R9X1"/>
<evidence type="ECO:0000313" key="1">
    <source>
        <dbReference type="EMBL" id="KLK91671.1"/>
    </source>
</evidence>
<dbReference type="EMBL" id="LCYG01000051">
    <property type="protein sequence ID" value="KLK91671.1"/>
    <property type="molecule type" value="Genomic_DNA"/>
</dbReference>
<keyword evidence="2" id="KW-1185">Reference proteome</keyword>
<sequence>MTIIALLGHSLANLRRKSANLEQQKVLPSSERSYGFWTTLIAARMQEADLLASGYIQRPDDATAGEPVRQLNGWVFHR</sequence>
<dbReference type="Proteomes" id="UP000035489">
    <property type="component" value="Unassembled WGS sequence"/>
</dbReference>
<dbReference type="OrthoDB" id="8020418at2"/>
<accession>A0A0H1R9X1</accession>
<dbReference type="STRING" id="1225564.AA309_18965"/>
<reference evidence="1 2" key="1">
    <citation type="submission" date="2015-05" db="EMBL/GenBank/DDBJ databases">
        <title>Draft genome sequence of Microvirga vignae strain BR3299, a novel nitrogen fixing bacteria isolated from Brazil semi-aired region.</title>
        <authorList>
            <person name="Zilli J.E."/>
            <person name="Passos S.R."/>
            <person name="Leite J."/>
            <person name="Baldani J.I."/>
            <person name="Xavier G.R."/>
            <person name="Rumjaneck N.G."/>
            <person name="Simoes-Araujo J.L."/>
        </authorList>
    </citation>
    <scope>NUCLEOTIDE SEQUENCE [LARGE SCALE GENOMIC DNA]</scope>
    <source>
        <strain evidence="1 2">BR3299</strain>
    </source>
</reference>
<comment type="caution">
    <text evidence="1">The sequence shown here is derived from an EMBL/GenBank/DDBJ whole genome shotgun (WGS) entry which is preliminary data.</text>
</comment>